<accession>A0A6J5KPH3</accession>
<gene>
    <name evidence="1" type="ORF">UFOVP29_221</name>
</gene>
<reference evidence="1" key="1">
    <citation type="submission" date="2020-04" db="EMBL/GenBank/DDBJ databases">
        <authorList>
            <person name="Chiriac C."/>
            <person name="Salcher M."/>
            <person name="Ghai R."/>
            <person name="Kavagutti S V."/>
        </authorList>
    </citation>
    <scope>NUCLEOTIDE SEQUENCE</scope>
</reference>
<evidence type="ECO:0000313" key="1">
    <source>
        <dbReference type="EMBL" id="CAB4123062.1"/>
    </source>
</evidence>
<dbReference type="EMBL" id="LR796167">
    <property type="protein sequence ID" value="CAB4123062.1"/>
    <property type="molecule type" value="Genomic_DNA"/>
</dbReference>
<sequence length="264" mass="27854">MTDKINGAVNAGEFLTGNMDFFTVATTVPCYPTNVTTPVVDLLGYQTYVNTAVWTPVTVIDGTGTSQTYSTQKLYLDAFYKQLNLDNLVAAFSQRANPVAVSVNTLSGNIPGTSSAMNFYSDTLFAYYGLWNNLGTPSHIMGSDYTTGKTAYIVKFATEHNLLWTAGTVDNFATGSATDDTNANGYLFLAALDGVVAYDTENAQVLSGSAASTTNAYVTKNGYGLAGTAMSAVTGPHVTTWNASSAQYCNTLAGQGYYLGVAGL</sequence>
<protein>
    <submittedName>
        <fullName evidence="1">Uncharacterized protein</fullName>
    </submittedName>
</protein>
<name>A0A6J5KPH3_9CAUD</name>
<proteinExistence type="predicted"/>
<organism evidence="1">
    <name type="scientific">uncultured Caudovirales phage</name>
    <dbReference type="NCBI Taxonomy" id="2100421"/>
    <lineage>
        <taxon>Viruses</taxon>
        <taxon>Duplodnaviria</taxon>
        <taxon>Heunggongvirae</taxon>
        <taxon>Uroviricota</taxon>
        <taxon>Caudoviricetes</taxon>
        <taxon>Peduoviridae</taxon>
        <taxon>Maltschvirus</taxon>
        <taxon>Maltschvirus maltsch</taxon>
    </lineage>
</organism>